<comment type="caution">
    <text evidence="2">The sequence shown here is derived from an EMBL/GenBank/DDBJ whole genome shotgun (WGS) entry which is preliminary data.</text>
</comment>
<proteinExistence type="predicted"/>
<gene>
    <name evidence="2" type="ORF">JQX14_24850</name>
</gene>
<accession>A0A9Q2RZU2</accession>
<organism evidence="2 3">
    <name type="scientific">Pseudosulfitobacter pseudonitzschiae</name>
    <dbReference type="NCBI Taxonomy" id="1402135"/>
    <lineage>
        <taxon>Bacteria</taxon>
        <taxon>Pseudomonadati</taxon>
        <taxon>Pseudomonadota</taxon>
        <taxon>Alphaproteobacteria</taxon>
        <taxon>Rhodobacterales</taxon>
        <taxon>Roseobacteraceae</taxon>
        <taxon>Pseudosulfitobacter</taxon>
    </lineage>
</organism>
<protein>
    <submittedName>
        <fullName evidence="2">Uncharacterized protein</fullName>
    </submittedName>
</protein>
<dbReference type="RefSeq" id="WP_231036696.1">
    <property type="nucleotide sequence ID" value="NZ_JAJNGX010000065.1"/>
</dbReference>
<sequence>MNTSFQNLTDMFDGGGAGASGGAFKGGGLLSQLGNSMRNEAAYQQQWGEQQRDQDLHRIFGPMSGYGQPSPGASMYGAQRPRLGEYNNFADMFDGGGVGRSGDTFQGGGLLSILGNLTGTKPWGKN</sequence>
<dbReference type="Proteomes" id="UP000809337">
    <property type="component" value="Unassembled WGS sequence"/>
</dbReference>
<evidence type="ECO:0000313" key="3">
    <source>
        <dbReference type="Proteomes" id="UP000809337"/>
    </source>
</evidence>
<feature type="region of interest" description="Disordered" evidence="1">
    <location>
        <begin position="59"/>
        <end position="79"/>
    </location>
</feature>
<dbReference type="AlphaFoldDB" id="A0A9Q2RZU2"/>
<name>A0A9Q2RZU2_9RHOB</name>
<reference evidence="2" key="1">
    <citation type="submission" date="2021-01" db="EMBL/GenBank/DDBJ databases">
        <title>Diatom-associated Roseobacters Show Island Model of Population Structure.</title>
        <authorList>
            <person name="Qu L."/>
            <person name="Feng X."/>
            <person name="Chen Y."/>
            <person name="Li L."/>
            <person name="Wang X."/>
            <person name="Hu Z."/>
            <person name="Wang H."/>
            <person name="Luo H."/>
        </authorList>
    </citation>
    <scope>NUCLEOTIDE SEQUENCE</scope>
    <source>
        <strain evidence="2">SM26-45</strain>
    </source>
</reference>
<evidence type="ECO:0000313" key="2">
    <source>
        <dbReference type="EMBL" id="MBM2357759.1"/>
    </source>
</evidence>
<dbReference type="EMBL" id="JAFBWN010000065">
    <property type="protein sequence ID" value="MBM2357759.1"/>
    <property type="molecule type" value="Genomic_DNA"/>
</dbReference>
<evidence type="ECO:0000256" key="1">
    <source>
        <dbReference type="SAM" id="MobiDB-lite"/>
    </source>
</evidence>